<evidence type="ECO:0000256" key="2">
    <source>
        <dbReference type="ARBA" id="ARBA00022448"/>
    </source>
</evidence>
<evidence type="ECO:0000256" key="3">
    <source>
        <dbReference type="ARBA" id="ARBA00022475"/>
    </source>
</evidence>
<keyword evidence="5 7" id="KW-1133">Transmembrane helix</keyword>
<proteinExistence type="inferred from homology"/>
<feature type="transmembrane region" description="Helical" evidence="7">
    <location>
        <begin position="96"/>
        <end position="117"/>
    </location>
</feature>
<feature type="transmembrane region" description="Helical" evidence="7">
    <location>
        <begin position="178"/>
        <end position="201"/>
    </location>
</feature>
<dbReference type="RefSeq" id="WP_126018810.1">
    <property type="nucleotide sequence ID" value="NZ_CP034437.1"/>
</dbReference>
<feature type="transmembrane region" description="Helical" evidence="7">
    <location>
        <begin position="230"/>
        <end position="250"/>
    </location>
</feature>
<evidence type="ECO:0000256" key="4">
    <source>
        <dbReference type="ARBA" id="ARBA00022692"/>
    </source>
</evidence>
<evidence type="ECO:0000259" key="8">
    <source>
        <dbReference type="PROSITE" id="PS50928"/>
    </source>
</evidence>
<dbReference type="GO" id="GO:0005886">
    <property type="term" value="C:plasma membrane"/>
    <property type="evidence" value="ECO:0007669"/>
    <property type="project" value="UniProtKB-SubCell"/>
</dbReference>
<dbReference type="PANTHER" id="PTHR30193:SF1">
    <property type="entry name" value="ABC TRANSPORTER PERMEASE PROTEIN YESP-RELATED"/>
    <property type="match status" value="1"/>
</dbReference>
<dbReference type="InterPro" id="IPR000515">
    <property type="entry name" value="MetI-like"/>
</dbReference>
<keyword evidence="6 7" id="KW-0472">Membrane</keyword>
<evidence type="ECO:0000256" key="7">
    <source>
        <dbReference type="RuleBase" id="RU363032"/>
    </source>
</evidence>
<dbReference type="Gene3D" id="1.10.3720.10">
    <property type="entry name" value="MetI-like"/>
    <property type="match status" value="1"/>
</dbReference>
<dbReference type="PANTHER" id="PTHR30193">
    <property type="entry name" value="ABC TRANSPORTER PERMEASE PROTEIN"/>
    <property type="match status" value="1"/>
</dbReference>
<dbReference type="GO" id="GO:0055085">
    <property type="term" value="P:transmembrane transport"/>
    <property type="evidence" value="ECO:0007669"/>
    <property type="project" value="InterPro"/>
</dbReference>
<accession>A0A3Q8XA29</accession>
<dbReference type="Pfam" id="PF00528">
    <property type="entry name" value="BPD_transp_1"/>
    <property type="match status" value="1"/>
</dbReference>
<dbReference type="Proteomes" id="UP000272528">
    <property type="component" value="Chromosome"/>
</dbReference>
<dbReference type="KEGG" id="palb:EJC50_26220"/>
<dbReference type="CDD" id="cd06261">
    <property type="entry name" value="TM_PBP2"/>
    <property type="match status" value="1"/>
</dbReference>
<evidence type="ECO:0000256" key="6">
    <source>
        <dbReference type="ARBA" id="ARBA00023136"/>
    </source>
</evidence>
<dbReference type="InterPro" id="IPR051393">
    <property type="entry name" value="ABC_transporter_permease"/>
</dbReference>
<evidence type="ECO:0000313" key="10">
    <source>
        <dbReference type="Proteomes" id="UP000272528"/>
    </source>
</evidence>
<keyword evidence="10" id="KW-1185">Reference proteome</keyword>
<dbReference type="EMBL" id="CP034437">
    <property type="protein sequence ID" value="AZN42796.1"/>
    <property type="molecule type" value="Genomic_DNA"/>
</dbReference>
<dbReference type="PROSITE" id="PS50928">
    <property type="entry name" value="ABC_TM1"/>
    <property type="match status" value="1"/>
</dbReference>
<protein>
    <submittedName>
        <fullName evidence="9">Sugar ABC transporter permease</fullName>
    </submittedName>
</protein>
<gene>
    <name evidence="9" type="ORF">EJC50_26220</name>
</gene>
<name>A0A3Q8XA29_9BACL</name>
<evidence type="ECO:0000313" key="9">
    <source>
        <dbReference type="EMBL" id="AZN42796.1"/>
    </source>
</evidence>
<comment type="subcellular location">
    <subcellularLocation>
        <location evidence="1 7">Cell membrane</location>
        <topology evidence="1 7">Multi-pass membrane protein</topology>
    </subcellularLocation>
</comment>
<dbReference type="InterPro" id="IPR035906">
    <property type="entry name" value="MetI-like_sf"/>
</dbReference>
<feature type="domain" description="ABC transmembrane type-1" evidence="8">
    <location>
        <begin position="92"/>
        <end position="303"/>
    </location>
</feature>
<feature type="transmembrane region" description="Helical" evidence="7">
    <location>
        <begin position="282"/>
        <end position="304"/>
    </location>
</feature>
<comment type="similarity">
    <text evidence="7">Belongs to the binding-protein-dependent transport system permease family.</text>
</comment>
<feature type="transmembrane region" description="Helical" evidence="7">
    <location>
        <begin position="28"/>
        <end position="57"/>
    </location>
</feature>
<dbReference type="SUPFAM" id="SSF161098">
    <property type="entry name" value="MetI-like"/>
    <property type="match status" value="1"/>
</dbReference>
<organism evidence="9 10">
    <name type="scientific">Paenibacillus albus</name>
    <dbReference type="NCBI Taxonomy" id="2495582"/>
    <lineage>
        <taxon>Bacteria</taxon>
        <taxon>Bacillati</taxon>
        <taxon>Bacillota</taxon>
        <taxon>Bacilli</taxon>
        <taxon>Bacillales</taxon>
        <taxon>Paenibacillaceae</taxon>
        <taxon>Paenibacillus</taxon>
    </lineage>
</organism>
<feature type="transmembrane region" description="Helical" evidence="7">
    <location>
        <begin position="129"/>
        <end position="149"/>
    </location>
</feature>
<reference evidence="10" key="1">
    <citation type="submission" date="2018-12" db="EMBL/GenBank/DDBJ databases">
        <title>Genome sequence of Peanibacillus sp.</title>
        <authorList>
            <person name="Subramani G."/>
            <person name="Srinivasan S."/>
            <person name="Kim M.K."/>
        </authorList>
    </citation>
    <scope>NUCLEOTIDE SEQUENCE [LARGE SCALE GENOMIC DNA]</scope>
    <source>
        <strain evidence="10">18JY67-1</strain>
    </source>
</reference>
<keyword evidence="4 7" id="KW-0812">Transmembrane</keyword>
<dbReference type="AlphaFoldDB" id="A0A3Q8XA29"/>
<sequence length="318" mass="35847">MGIPALEGHSALETQALRKRKHARERKALFYGLLFTSPAILGFLIFTLGPMIASFYLSLTDYNVFKSNTTFIGFDNYAKLFSGEDDLFYQSLGTTFYFVVLRVPAVIIISFFMALLLNMNVKGRSVFRTIIYLPSIVPAVASSMIWLWLLNPDLGLVNSVLQKLHLPTSNWLFGESSVIPSIVLTSLWGIGGTVIIFLAGLSGIPKQYYEAIDVDGGNWFHKLRHITIPMVTPTIFFNTIMTIIGSFQVFSEAYILTQGGPNNKSLFFVFYLWRTAFRDTEMGYASALAWVLFIIILIFTVIIFKTSKSWVHYEGDKA</sequence>
<keyword evidence="2 7" id="KW-0813">Transport</keyword>
<evidence type="ECO:0000256" key="5">
    <source>
        <dbReference type="ARBA" id="ARBA00022989"/>
    </source>
</evidence>
<dbReference type="OrthoDB" id="9788108at2"/>
<evidence type="ECO:0000256" key="1">
    <source>
        <dbReference type="ARBA" id="ARBA00004651"/>
    </source>
</evidence>
<keyword evidence="3" id="KW-1003">Cell membrane</keyword>